<accession>A0A1V6NGC7</accession>
<dbReference type="EMBL" id="MDYN01000446">
    <property type="protein sequence ID" value="OQD63804.1"/>
    <property type="molecule type" value="Genomic_DNA"/>
</dbReference>
<evidence type="ECO:0000313" key="1">
    <source>
        <dbReference type="EMBL" id="OQD63804.1"/>
    </source>
</evidence>
<comment type="caution">
    <text evidence="1">The sequence shown here is derived from an EMBL/GenBank/DDBJ whole genome shotgun (WGS) entry which is preliminary data.</text>
</comment>
<dbReference type="AlphaFoldDB" id="A0A1V6NGC7"/>
<proteinExistence type="predicted"/>
<gene>
    <name evidence="1" type="ORF">PENANT_c446G00856</name>
</gene>
<evidence type="ECO:0000313" key="2">
    <source>
        <dbReference type="Proteomes" id="UP000191672"/>
    </source>
</evidence>
<dbReference type="Proteomes" id="UP000191672">
    <property type="component" value="Unassembled WGS sequence"/>
</dbReference>
<keyword evidence="2" id="KW-1185">Reference proteome</keyword>
<organism evidence="1 2">
    <name type="scientific">Penicillium antarcticum</name>
    <dbReference type="NCBI Taxonomy" id="416450"/>
    <lineage>
        <taxon>Eukaryota</taxon>
        <taxon>Fungi</taxon>
        <taxon>Dikarya</taxon>
        <taxon>Ascomycota</taxon>
        <taxon>Pezizomycotina</taxon>
        <taxon>Eurotiomycetes</taxon>
        <taxon>Eurotiomycetidae</taxon>
        <taxon>Eurotiales</taxon>
        <taxon>Aspergillaceae</taxon>
        <taxon>Penicillium</taxon>
    </lineage>
</organism>
<feature type="non-terminal residue" evidence="1">
    <location>
        <position position="98"/>
    </location>
</feature>
<sequence>MRYHWRQYHDWIAPINRGGYKKQRLSAAEQQIQQFTLTVQCQRVFSQGPGSHYIRVRTVGAEAVAEAESAPTVRSNQVLDQIEQAFLEKQEQPQLIEA</sequence>
<reference evidence="2" key="1">
    <citation type="journal article" date="2017" name="Nat. Microbiol.">
        <title>Global analysis of biosynthetic gene clusters reveals vast potential of secondary metabolite production in Penicillium species.</title>
        <authorList>
            <person name="Nielsen J.C."/>
            <person name="Grijseels S."/>
            <person name="Prigent S."/>
            <person name="Ji B."/>
            <person name="Dainat J."/>
            <person name="Nielsen K.F."/>
            <person name="Frisvad J.C."/>
            <person name="Workman M."/>
            <person name="Nielsen J."/>
        </authorList>
    </citation>
    <scope>NUCLEOTIDE SEQUENCE [LARGE SCALE GENOMIC DNA]</scope>
    <source>
        <strain evidence="2">IBT 31811</strain>
    </source>
</reference>
<protein>
    <submittedName>
        <fullName evidence="1">Uncharacterized protein</fullName>
    </submittedName>
</protein>
<name>A0A1V6NGC7_9EURO</name>